<dbReference type="EMBL" id="FPHB01000042">
    <property type="protein sequence ID" value="SFV58341.1"/>
    <property type="molecule type" value="Genomic_DNA"/>
</dbReference>
<protein>
    <submittedName>
        <fullName evidence="1">Uncharacterized protein</fullName>
    </submittedName>
</protein>
<name>A0A1W1BY03_9ZZZZ</name>
<proteinExistence type="predicted"/>
<evidence type="ECO:0000313" key="1">
    <source>
        <dbReference type="EMBL" id="SFV58341.1"/>
    </source>
</evidence>
<reference evidence="1" key="1">
    <citation type="submission" date="2016-10" db="EMBL/GenBank/DDBJ databases">
        <authorList>
            <person name="de Groot N.N."/>
        </authorList>
    </citation>
    <scope>NUCLEOTIDE SEQUENCE</scope>
</reference>
<accession>A0A1W1BY03</accession>
<gene>
    <name evidence="1" type="ORF">MNB_SM-7-1330</name>
</gene>
<sequence>MVYSRLYLLLMHFKESLNDEDRLKSFKVMVCGFEAEE</sequence>
<dbReference type="AlphaFoldDB" id="A0A1W1BY03"/>
<organism evidence="1">
    <name type="scientific">hydrothermal vent metagenome</name>
    <dbReference type="NCBI Taxonomy" id="652676"/>
    <lineage>
        <taxon>unclassified sequences</taxon>
        <taxon>metagenomes</taxon>
        <taxon>ecological metagenomes</taxon>
    </lineage>
</organism>